<dbReference type="AlphaFoldDB" id="A0A1H8BDH2"/>
<gene>
    <name evidence="1" type="ORF">SAMN04489760_14918</name>
</gene>
<sequence length="61" mass="6768">MLSPEILQRKSLFLFLHTIDVDLAEGVRLNKCPFAGDLCMMRPISASLAEVPLILTRSAQP</sequence>
<name>A0A1H8BDH2_9BACT</name>
<accession>A0A1H8BDH2</accession>
<evidence type="ECO:0000313" key="2">
    <source>
        <dbReference type="Proteomes" id="UP000198744"/>
    </source>
</evidence>
<dbReference type="Proteomes" id="UP000198744">
    <property type="component" value="Unassembled WGS sequence"/>
</dbReference>
<organism evidence="1 2">
    <name type="scientific">Syntrophus gentianae</name>
    <dbReference type="NCBI Taxonomy" id="43775"/>
    <lineage>
        <taxon>Bacteria</taxon>
        <taxon>Pseudomonadati</taxon>
        <taxon>Thermodesulfobacteriota</taxon>
        <taxon>Syntrophia</taxon>
        <taxon>Syntrophales</taxon>
        <taxon>Syntrophaceae</taxon>
        <taxon>Syntrophus</taxon>
    </lineage>
</organism>
<keyword evidence="2" id="KW-1185">Reference proteome</keyword>
<reference evidence="1 2" key="1">
    <citation type="submission" date="2016-10" db="EMBL/GenBank/DDBJ databases">
        <authorList>
            <person name="de Groot N.N."/>
        </authorList>
    </citation>
    <scope>NUCLEOTIDE SEQUENCE [LARGE SCALE GENOMIC DNA]</scope>
    <source>
        <strain evidence="1 2">DSM 8423</strain>
    </source>
</reference>
<protein>
    <submittedName>
        <fullName evidence="1">Uncharacterized protein</fullName>
    </submittedName>
</protein>
<dbReference type="EMBL" id="FOBS01000049">
    <property type="protein sequence ID" value="SEM80058.1"/>
    <property type="molecule type" value="Genomic_DNA"/>
</dbReference>
<evidence type="ECO:0000313" key="1">
    <source>
        <dbReference type="EMBL" id="SEM80058.1"/>
    </source>
</evidence>
<proteinExistence type="predicted"/>
<feature type="non-terminal residue" evidence="1">
    <location>
        <position position="61"/>
    </location>
</feature>